<gene>
    <name evidence="2" type="ORF">SAMN05444271_13333</name>
</gene>
<dbReference type="EMBL" id="FNYR01000033">
    <property type="protein sequence ID" value="SEJ23433.1"/>
    <property type="molecule type" value="Genomic_DNA"/>
</dbReference>
<reference evidence="2 3" key="1">
    <citation type="submission" date="2016-10" db="EMBL/GenBank/DDBJ databases">
        <authorList>
            <person name="de Groot N.N."/>
        </authorList>
    </citation>
    <scope>NUCLEOTIDE SEQUENCE [LARGE SCALE GENOMIC DNA]</scope>
    <source>
        <strain evidence="2 3">DSM 22187</strain>
    </source>
</reference>
<keyword evidence="3" id="KW-1185">Reference proteome</keyword>
<sequence>MVFSPDSTVTSSSRRRVLRQTGAMIAGGSVLTLAGCTDSAVSDEPQRSEEVETMAVDGDDVPSEPSRISQSGLAGTALPDGPPDWIETNMDFSGYYDANAYMEPAESPYGVEYKDWNSYFMNFGGYAIDVVYPGGRELQITLFERFWYHHGGTSPIEISVVGSNAELRAYNPGSQNHEVWFSGALGTEHYWVGLI</sequence>
<accession>A0A2H4Q1B4</accession>
<evidence type="ECO:0000313" key="3">
    <source>
        <dbReference type="Proteomes" id="UP000198888"/>
    </source>
</evidence>
<protein>
    <submittedName>
        <fullName evidence="2">Uncharacterized protein</fullName>
    </submittedName>
</protein>
<evidence type="ECO:0000256" key="1">
    <source>
        <dbReference type="SAM" id="MobiDB-lite"/>
    </source>
</evidence>
<dbReference type="GeneID" id="35002132"/>
<feature type="region of interest" description="Disordered" evidence="1">
    <location>
        <begin position="40"/>
        <end position="80"/>
    </location>
</feature>
<dbReference type="AlphaFoldDB" id="A0A1H6X2P2"/>
<dbReference type="KEGG" id="hae:halTADL_1322"/>
<proteinExistence type="predicted"/>
<organism evidence="2 3">
    <name type="scientific">Halohasta litchfieldiae</name>
    <dbReference type="NCBI Taxonomy" id="1073996"/>
    <lineage>
        <taxon>Archaea</taxon>
        <taxon>Methanobacteriati</taxon>
        <taxon>Methanobacteriota</taxon>
        <taxon>Stenosarchaea group</taxon>
        <taxon>Halobacteria</taxon>
        <taxon>Halobacteriales</taxon>
        <taxon>Haloferacaceae</taxon>
        <taxon>Halohasta</taxon>
    </lineage>
</organism>
<evidence type="ECO:0000313" key="2">
    <source>
        <dbReference type="EMBL" id="SEJ23433.1"/>
    </source>
</evidence>
<name>A0A1H6X2P2_9EURY</name>
<dbReference type="Proteomes" id="UP000198888">
    <property type="component" value="Unassembled WGS sequence"/>
</dbReference>
<dbReference type="RefSeq" id="WP_143054183.1">
    <property type="nucleotide sequence ID" value="NZ_CP024845.1"/>
</dbReference>
<accession>A0A1H6X2P2</accession>